<organism evidence="2 3">
    <name type="scientific">Micromonospora andamanensis</name>
    <dbReference type="NCBI Taxonomy" id="1287068"/>
    <lineage>
        <taxon>Bacteria</taxon>
        <taxon>Bacillati</taxon>
        <taxon>Actinomycetota</taxon>
        <taxon>Actinomycetes</taxon>
        <taxon>Micromonosporales</taxon>
        <taxon>Micromonosporaceae</taxon>
        <taxon>Micromonospora</taxon>
    </lineage>
</organism>
<feature type="compositionally biased region" description="Pro residues" evidence="1">
    <location>
        <begin position="167"/>
        <end position="182"/>
    </location>
</feature>
<feature type="region of interest" description="Disordered" evidence="1">
    <location>
        <begin position="163"/>
        <end position="183"/>
    </location>
</feature>
<proteinExistence type="predicted"/>
<feature type="region of interest" description="Disordered" evidence="1">
    <location>
        <begin position="198"/>
        <end position="218"/>
    </location>
</feature>
<evidence type="ECO:0000313" key="2">
    <source>
        <dbReference type="EMBL" id="GIJ12728.1"/>
    </source>
</evidence>
<keyword evidence="3" id="KW-1185">Reference proteome</keyword>
<dbReference type="EMBL" id="BOOZ01000060">
    <property type="protein sequence ID" value="GIJ12728.1"/>
    <property type="molecule type" value="Genomic_DNA"/>
</dbReference>
<dbReference type="Proteomes" id="UP000647017">
    <property type="component" value="Unassembled WGS sequence"/>
</dbReference>
<name>A0ABQ4I4A3_9ACTN</name>
<evidence type="ECO:0000256" key="1">
    <source>
        <dbReference type="SAM" id="MobiDB-lite"/>
    </source>
</evidence>
<gene>
    <name evidence="2" type="ORF">Van01_59420</name>
</gene>
<comment type="caution">
    <text evidence="2">The sequence shown here is derived from an EMBL/GenBank/DDBJ whole genome shotgun (WGS) entry which is preliminary data.</text>
</comment>
<protein>
    <submittedName>
        <fullName evidence="2">Uncharacterized protein</fullName>
    </submittedName>
</protein>
<accession>A0ABQ4I4A3</accession>
<reference evidence="2 3" key="1">
    <citation type="submission" date="2021-01" db="EMBL/GenBank/DDBJ databases">
        <title>Whole genome shotgun sequence of Verrucosispora andamanensis NBRC 109075.</title>
        <authorList>
            <person name="Komaki H."/>
            <person name="Tamura T."/>
        </authorList>
    </citation>
    <scope>NUCLEOTIDE SEQUENCE [LARGE SCALE GENOMIC DNA]</scope>
    <source>
        <strain evidence="2 3">NBRC 109075</strain>
    </source>
</reference>
<evidence type="ECO:0000313" key="3">
    <source>
        <dbReference type="Proteomes" id="UP000647017"/>
    </source>
</evidence>
<sequence length="638" mass="70154">MIRSRTHTLAQFARRARMSAQRLRVLQNEQRLPTPDGVDPDGADVWTTATIDRWLRATGRTVPDDAVWPFGWADATERAEILWAGDITLPRGRSAAVTIFDGAGQPVIYAVPYAGHDVNRDTIAAAVIAQLDPDRRPGAVVVQPHLLDPGADGPHPYLELWRMPEQTTPPPPPAQDPAPTPLPRFLRRLLPTRAPVAATAAMPEPPVLGRQRRPDTPEYAGSVAASEAARVLNRPLPLWWAGTTTPEIVRTVRLRDQPHPLSIADTITDWPAAIARLTAALGNSMHTNHPQAFAALARETRAVHRHVTATLTHPTTGEGWYLAAAPQPPTWPAVAEQRAAVGAGRDFDPNAAATELDQLVMVEADRPYLPEKDDPYAGALRQAILLLRGRLARDYPTRVYTFPVAYSWADAHGPICDEYRLHLTRLTPADAHGNPEKPTRRLVRLLTEDASDAAIAHHQLLDHACERLVGIYRDPEGRLVAHLTAGFPHLADELLIEWPTGMPPAGWTEQTVIAADETYSATGLFALTPGPDGALLSPQPVPNPGDEPRYTFGYGGNSPAVLYQALVRCVLGDWTVAAQESWVGQLATSPGDKRHRPHSRLWEQIVTSKGSLRLSWADVQQWVRDDQEALTRRRQGRR</sequence>